<keyword evidence="2" id="KW-0812">Transmembrane</keyword>
<dbReference type="Proteomes" id="UP001145072">
    <property type="component" value="Unassembled WGS sequence"/>
</dbReference>
<feature type="compositionally biased region" description="Basic and acidic residues" evidence="1">
    <location>
        <begin position="452"/>
        <end position="463"/>
    </location>
</feature>
<feature type="compositionally biased region" description="Pro residues" evidence="1">
    <location>
        <begin position="431"/>
        <end position="443"/>
    </location>
</feature>
<keyword evidence="4" id="KW-1185">Reference proteome</keyword>
<keyword evidence="2" id="KW-0472">Membrane</keyword>
<comment type="caution">
    <text evidence="3">The sequence shown here is derived from an EMBL/GenBank/DDBJ whole genome shotgun (WGS) entry which is preliminary data.</text>
</comment>
<sequence length="880" mass="100751">MKKYVLIGSFVGLMIIIVMTSLLFFKPKEEASVSAVDAEEVDRISESEETALNNNDYITLHVINGEVIIGRDGQEITETNEIQVYAGDTVITKESSTAKGEMNSDEMFMIDENSSIEITEIIDDEKGVQIEMNQHVGLVYHMGEHDAYFVNINDIQYQPIGTHFFTSVDPETGESGLFVASGIVRSSFIPEPDRFTNVLPSQQLSVNTNDQHDTHPGIITPGELVMNMNNSMLASFIENKMKIDEENESLLELLNSSPDMRGEYGLTSDEDLDKLKENTNKLYEYILDQSIKRGHITQEEAQFLVDQFNNMVEDDRGRIDMSKDIMLHPLELENQLFDRQQERAEEERKRAEEERKRAEQQRLQEENQRIIEQIKQRVEQQKEENRLQQERAAEEAERKYLEQLSREERERLERNQEKAREKPSQPEIVRPMPPAPQPPPGIKPPSNELEEERQREEEERQREEERARLIQKIKDYLETISFESLDLSEGVKNIDLSDFYAMDERIETTVQVDGLEVAAVSIEDAQMRITPIQPGESKLVFKVGLDNTEIVKEINISVVISIPLETAISIEFMDTNPLNNAIVPEVIITKATDETYLTDYVLFWADEQNEKLGEPIITLEKTGEDIHYIFPEDIEIPTQAKGILIYSKNDFGLSNVSVYTPIVDYQAYSVGRRLNDRELIENDYSGLELSGLFIDPYGEEVDFSSQLYRVEAISSDGSVKVENRGEWIEFEGVHPGESFITLNLYYAKGKELLVSTTFNVTVRQIILPKQGPSFVDYTIVNNNEIKFTIGKAEDESDILGYYVYWSNNDNDRLGVFTAFGIMDSAMEFTIPIHYIHDTRVLVVTYNEMGESEEFAYVDLTLGGQTLSKDKLIDLSLRGGR</sequence>
<feature type="compositionally biased region" description="Basic and acidic residues" evidence="1">
    <location>
        <begin position="385"/>
        <end position="424"/>
    </location>
</feature>
<evidence type="ECO:0000256" key="1">
    <source>
        <dbReference type="SAM" id="MobiDB-lite"/>
    </source>
</evidence>
<name>A0A9X4AIX9_9BACI</name>
<gene>
    <name evidence="3" type="ORF">NC661_05775</name>
</gene>
<dbReference type="RefSeq" id="WP_259870675.1">
    <property type="nucleotide sequence ID" value="NZ_JAMQJZ010000003.1"/>
</dbReference>
<reference evidence="3" key="1">
    <citation type="submission" date="2022-06" db="EMBL/GenBank/DDBJ databases">
        <title>Aquibacillus sp. a new bacterium isolated from soil saline samples.</title>
        <authorList>
            <person name="Galisteo C."/>
            <person name="De La Haba R."/>
            <person name="Sanchez-Porro C."/>
            <person name="Ventosa A."/>
        </authorList>
    </citation>
    <scope>NUCLEOTIDE SEQUENCE</scope>
    <source>
        <strain evidence="3">JCM 12387</strain>
    </source>
</reference>
<feature type="region of interest" description="Disordered" evidence="1">
    <location>
        <begin position="341"/>
        <end position="364"/>
    </location>
</feature>
<proteinExistence type="predicted"/>
<keyword evidence="2" id="KW-1133">Transmembrane helix</keyword>
<evidence type="ECO:0000313" key="4">
    <source>
        <dbReference type="Proteomes" id="UP001145072"/>
    </source>
</evidence>
<accession>A0A9X4AIX9</accession>
<evidence type="ECO:0000256" key="2">
    <source>
        <dbReference type="SAM" id="Phobius"/>
    </source>
</evidence>
<protein>
    <recommendedName>
        <fullName evidence="5">FecR protein domain-containing protein</fullName>
    </recommendedName>
</protein>
<feature type="region of interest" description="Disordered" evidence="1">
    <location>
        <begin position="385"/>
        <end position="463"/>
    </location>
</feature>
<dbReference type="AlphaFoldDB" id="A0A9X4AIX9"/>
<organism evidence="3 4">
    <name type="scientific">Aquibacillus koreensis</name>
    <dbReference type="NCBI Taxonomy" id="279446"/>
    <lineage>
        <taxon>Bacteria</taxon>
        <taxon>Bacillati</taxon>
        <taxon>Bacillota</taxon>
        <taxon>Bacilli</taxon>
        <taxon>Bacillales</taxon>
        <taxon>Bacillaceae</taxon>
        <taxon>Aquibacillus</taxon>
    </lineage>
</organism>
<dbReference type="EMBL" id="JAMQJZ010000003">
    <property type="protein sequence ID" value="MDC3419875.1"/>
    <property type="molecule type" value="Genomic_DNA"/>
</dbReference>
<evidence type="ECO:0008006" key="5">
    <source>
        <dbReference type="Google" id="ProtNLM"/>
    </source>
</evidence>
<feature type="transmembrane region" description="Helical" evidence="2">
    <location>
        <begin position="5"/>
        <end position="25"/>
    </location>
</feature>
<evidence type="ECO:0000313" key="3">
    <source>
        <dbReference type="EMBL" id="MDC3419875.1"/>
    </source>
</evidence>